<keyword evidence="4" id="KW-0479">Metal-binding</keyword>
<evidence type="ECO:0000256" key="4">
    <source>
        <dbReference type="RuleBase" id="RU361279"/>
    </source>
</evidence>
<keyword evidence="4" id="KW-0460">Magnesium</keyword>
<accession>A0ABV7IWY9</accession>
<proteinExistence type="inferred from homology"/>
<protein>
    <recommendedName>
        <fullName evidence="4">5-formyltetrahydrofolate cyclo-ligase</fullName>
        <ecNumber evidence="4">6.3.3.2</ecNumber>
    </recommendedName>
</protein>
<comment type="caution">
    <text evidence="5">The sequence shown here is derived from an EMBL/GenBank/DDBJ whole genome shotgun (WGS) entry which is preliminary data.</text>
</comment>
<dbReference type="InterPro" id="IPR002698">
    <property type="entry name" value="FTHF_cligase"/>
</dbReference>
<evidence type="ECO:0000256" key="2">
    <source>
        <dbReference type="ARBA" id="ARBA00022741"/>
    </source>
</evidence>
<comment type="cofactor">
    <cofactor evidence="4">
        <name>Mg(2+)</name>
        <dbReference type="ChEBI" id="CHEBI:18420"/>
    </cofactor>
</comment>
<dbReference type="EC" id="6.3.3.2" evidence="4"/>
<comment type="catalytic activity">
    <reaction evidence="4">
        <text>(6S)-5-formyl-5,6,7,8-tetrahydrofolate + ATP = (6R)-5,10-methenyltetrahydrofolate + ADP + phosphate</text>
        <dbReference type="Rhea" id="RHEA:10488"/>
        <dbReference type="ChEBI" id="CHEBI:30616"/>
        <dbReference type="ChEBI" id="CHEBI:43474"/>
        <dbReference type="ChEBI" id="CHEBI:57455"/>
        <dbReference type="ChEBI" id="CHEBI:57457"/>
        <dbReference type="ChEBI" id="CHEBI:456216"/>
        <dbReference type="EC" id="6.3.3.2"/>
    </reaction>
</comment>
<evidence type="ECO:0000313" key="6">
    <source>
        <dbReference type="Proteomes" id="UP001595547"/>
    </source>
</evidence>
<dbReference type="PIRSF" id="PIRSF006806">
    <property type="entry name" value="FTHF_cligase"/>
    <property type="match status" value="1"/>
</dbReference>
<gene>
    <name evidence="5" type="ORF">ACFOGH_08405</name>
</gene>
<keyword evidence="2 4" id="KW-0547">Nucleotide-binding</keyword>
<dbReference type="GO" id="GO:0030272">
    <property type="term" value="F:5-formyltetrahydrofolate cyclo-ligase activity"/>
    <property type="evidence" value="ECO:0007669"/>
    <property type="project" value="UniProtKB-EC"/>
</dbReference>
<dbReference type="Gene3D" id="3.40.50.10420">
    <property type="entry name" value="NagB/RpiA/CoA transferase-like"/>
    <property type="match status" value="1"/>
</dbReference>
<dbReference type="EMBL" id="JBHRTO010000001">
    <property type="protein sequence ID" value="MFC3181006.1"/>
    <property type="molecule type" value="Genomic_DNA"/>
</dbReference>
<keyword evidence="5" id="KW-0436">Ligase</keyword>
<keyword evidence="3 4" id="KW-0067">ATP-binding</keyword>
<dbReference type="SUPFAM" id="SSF100950">
    <property type="entry name" value="NagB/RpiA/CoA transferase-like"/>
    <property type="match status" value="1"/>
</dbReference>
<dbReference type="PANTHER" id="PTHR23407">
    <property type="entry name" value="ATPASE INHIBITOR/5-FORMYLTETRAHYDROFOLATE CYCLO-LIGASE"/>
    <property type="match status" value="1"/>
</dbReference>
<dbReference type="RefSeq" id="WP_380072622.1">
    <property type="nucleotide sequence ID" value="NZ_JBHRTO010000001.1"/>
</dbReference>
<dbReference type="Proteomes" id="UP001595547">
    <property type="component" value="Unassembled WGS sequence"/>
</dbReference>
<dbReference type="InterPro" id="IPR024185">
    <property type="entry name" value="FTHF_cligase-like_sf"/>
</dbReference>
<sequence>MTDRPFASPVCFAHENAAEPLDPQQATDVARWRKAERLRLLAERAALPVATRQSAAQAIAGHLDTLLARRFPNLNGLIISAWWPIKAELDLRFWLASLAPRGATAALPVILQPKAPLAFRPWTPEAAMERGFWNIPVPATGPEITPHITLSPLVGWDSAGFRLGYGGGYFDRTLAAVTPSPIAIGIGLAAAHLPTIFPQPHDIPMDYILCEDGLSPLHA</sequence>
<evidence type="ECO:0000256" key="1">
    <source>
        <dbReference type="ARBA" id="ARBA00010638"/>
    </source>
</evidence>
<dbReference type="NCBIfam" id="TIGR02727">
    <property type="entry name" value="MTHFS_bact"/>
    <property type="match status" value="1"/>
</dbReference>
<reference evidence="6" key="1">
    <citation type="journal article" date="2019" name="Int. J. Syst. Evol. Microbiol.">
        <title>The Global Catalogue of Microorganisms (GCM) 10K type strain sequencing project: providing services to taxonomists for standard genome sequencing and annotation.</title>
        <authorList>
            <consortium name="The Broad Institute Genomics Platform"/>
            <consortium name="The Broad Institute Genome Sequencing Center for Infectious Disease"/>
            <person name="Wu L."/>
            <person name="Ma J."/>
        </authorList>
    </citation>
    <scope>NUCLEOTIDE SEQUENCE [LARGE SCALE GENOMIC DNA]</scope>
    <source>
        <strain evidence="6">KCTC 52039</strain>
    </source>
</reference>
<keyword evidence="6" id="KW-1185">Reference proteome</keyword>
<dbReference type="Pfam" id="PF01812">
    <property type="entry name" value="5-FTHF_cyc-lig"/>
    <property type="match status" value="1"/>
</dbReference>
<comment type="similarity">
    <text evidence="1 4">Belongs to the 5-formyltetrahydrofolate cyclo-ligase family.</text>
</comment>
<evidence type="ECO:0000256" key="3">
    <source>
        <dbReference type="ARBA" id="ARBA00022840"/>
    </source>
</evidence>
<dbReference type="InterPro" id="IPR037171">
    <property type="entry name" value="NagB/RpiA_transferase-like"/>
</dbReference>
<name>A0ABV7IWY9_9RHOB</name>
<organism evidence="5 6">
    <name type="scientific">Cypionkella sinensis</name>
    <dbReference type="NCBI Taxonomy" id="1756043"/>
    <lineage>
        <taxon>Bacteria</taxon>
        <taxon>Pseudomonadati</taxon>
        <taxon>Pseudomonadota</taxon>
        <taxon>Alphaproteobacteria</taxon>
        <taxon>Rhodobacterales</taxon>
        <taxon>Paracoccaceae</taxon>
        <taxon>Cypionkella</taxon>
    </lineage>
</organism>
<evidence type="ECO:0000313" key="5">
    <source>
        <dbReference type="EMBL" id="MFC3181006.1"/>
    </source>
</evidence>
<dbReference type="PANTHER" id="PTHR23407:SF1">
    <property type="entry name" value="5-FORMYLTETRAHYDROFOLATE CYCLO-LIGASE"/>
    <property type="match status" value="1"/>
</dbReference>